<dbReference type="InterPro" id="IPR003162">
    <property type="entry name" value="TFIID-31"/>
</dbReference>
<dbReference type="PANTHER" id="PTHR48068">
    <property type="entry name" value="TAF9 RNA POLYMERASE II, TATA BOX-BINDING PROTEIN (TBP)-ASSOCIATED FACTOR"/>
    <property type="match status" value="1"/>
</dbReference>
<dbReference type="InterPro" id="IPR009072">
    <property type="entry name" value="Histone-fold"/>
</dbReference>
<dbReference type="GO" id="GO:0003713">
    <property type="term" value="F:transcription coactivator activity"/>
    <property type="evidence" value="ECO:0007669"/>
    <property type="project" value="TreeGrafter"/>
</dbReference>
<comment type="subcellular location">
    <subcellularLocation>
        <location evidence="1">Nucleus</location>
    </subcellularLocation>
</comment>
<dbReference type="Gene3D" id="1.10.20.10">
    <property type="entry name" value="Histone, subunit A"/>
    <property type="match status" value="1"/>
</dbReference>
<organism evidence="7 8">
    <name type="scientific">Heterodermia speciosa</name>
    <dbReference type="NCBI Taxonomy" id="116794"/>
    <lineage>
        <taxon>Eukaryota</taxon>
        <taxon>Fungi</taxon>
        <taxon>Dikarya</taxon>
        <taxon>Ascomycota</taxon>
        <taxon>Pezizomycotina</taxon>
        <taxon>Lecanoromycetes</taxon>
        <taxon>OSLEUM clade</taxon>
        <taxon>Lecanoromycetidae</taxon>
        <taxon>Caliciales</taxon>
        <taxon>Physciaceae</taxon>
        <taxon>Heterodermia</taxon>
    </lineage>
</organism>
<feature type="compositionally biased region" description="Acidic residues" evidence="6">
    <location>
        <begin position="212"/>
        <end position="225"/>
    </location>
</feature>
<feature type="region of interest" description="Disordered" evidence="6">
    <location>
        <begin position="207"/>
        <end position="246"/>
    </location>
</feature>
<dbReference type="SUPFAM" id="SSF47113">
    <property type="entry name" value="Histone-fold"/>
    <property type="match status" value="1"/>
</dbReference>
<evidence type="ECO:0000256" key="2">
    <source>
        <dbReference type="ARBA" id="ARBA00007646"/>
    </source>
</evidence>
<keyword evidence="8" id="KW-1185">Reference proteome</keyword>
<dbReference type="GO" id="GO:0046982">
    <property type="term" value="F:protein heterodimerization activity"/>
    <property type="evidence" value="ECO:0007669"/>
    <property type="project" value="InterPro"/>
</dbReference>
<keyword evidence="4" id="KW-0804">Transcription</keyword>
<evidence type="ECO:0000313" key="8">
    <source>
        <dbReference type="Proteomes" id="UP000664521"/>
    </source>
</evidence>
<evidence type="ECO:0000313" key="7">
    <source>
        <dbReference type="EMBL" id="CAF9918360.1"/>
    </source>
</evidence>
<reference evidence="7" key="1">
    <citation type="submission" date="2021-03" db="EMBL/GenBank/DDBJ databases">
        <authorList>
            <person name="Tagirdzhanova G."/>
        </authorList>
    </citation>
    <scope>NUCLEOTIDE SEQUENCE</scope>
</reference>
<dbReference type="CDD" id="cd07979">
    <property type="entry name" value="HFD_TAF9"/>
    <property type="match status" value="1"/>
</dbReference>
<keyword evidence="3" id="KW-0805">Transcription regulation</keyword>
<evidence type="ECO:0000256" key="6">
    <source>
        <dbReference type="SAM" id="MobiDB-lite"/>
    </source>
</evidence>
<evidence type="ECO:0000256" key="3">
    <source>
        <dbReference type="ARBA" id="ARBA00023015"/>
    </source>
</evidence>
<dbReference type="GO" id="GO:0051123">
    <property type="term" value="P:RNA polymerase II preinitiation complex assembly"/>
    <property type="evidence" value="ECO:0007669"/>
    <property type="project" value="TreeGrafter"/>
</dbReference>
<feature type="region of interest" description="Disordered" evidence="6">
    <location>
        <begin position="1"/>
        <end position="51"/>
    </location>
</feature>
<gene>
    <name evidence="7" type="primary">TAF9</name>
    <name evidence="7" type="ORF">HETSPECPRED_003737</name>
</gene>
<comment type="caution">
    <text evidence="7">The sequence shown here is derived from an EMBL/GenBank/DDBJ whole genome shotgun (WGS) entry which is preliminary data.</text>
</comment>
<dbReference type="Proteomes" id="UP000664521">
    <property type="component" value="Unassembled WGS sequence"/>
</dbReference>
<dbReference type="InterPro" id="IPR051431">
    <property type="entry name" value="TFIID_subunit_9"/>
</dbReference>
<dbReference type="Pfam" id="PF02291">
    <property type="entry name" value="TFIID-31kDa"/>
    <property type="match status" value="1"/>
</dbReference>
<dbReference type="AlphaFoldDB" id="A0A8H3F760"/>
<evidence type="ECO:0000256" key="4">
    <source>
        <dbReference type="ARBA" id="ARBA00023163"/>
    </source>
</evidence>
<protein>
    <submittedName>
        <fullName evidence="7">Transcription initiation factor TFIID subunit 9</fullName>
    </submittedName>
</protein>
<comment type="similarity">
    <text evidence="2">Belongs to the TAF9 family.</text>
</comment>
<keyword evidence="5" id="KW-0539">Nucleus</keyword>
<proteinExistence type="inferred from homology"/>
<accession>A0A8H3F760</accession>
<name>A0A8H3F760_9LECA</name>
<dbReference type="OrthoDB" id="341924at2759"/>
<evidence type="ECO:0000256" key="5">
    <source>
        <dbReference type="ARBA" id="ARBA00023242"/>
    </source>
</evidence>
<dbReference type="GO" id="GO:0005669">
    <property type="term" value="C:transcription factor TFIID complex"/>
    <property type="evidence" value="ECO:0007669"/>
    <property type="project" value="TreeGrafter"/>
</dbReference>
<dbReference type="PANTHER" id="PTHR48068:SF4">
    <property type="entry name" value="TATA-BOX BINDING PROTEIN ASSOCIATED FACTOR 9"/>
    <property type="match status" value="1"/>
</dbReference>
<evidence type="ECO:0000256" key="1">
    <source>
        <dbReference type="ARBA" id="ARBA00004123"/>
    </source>
</evidence>
<dbReference type="GO" id="GO:0016251">
    <property type="term" value="F:RNA polymerase II general transcription initiation factor activity"/>
    <property type="evidence" value="ECO:0007669"/>
    <property type="project" value="TreeGrafter"/>
</dbReference>
<sequence>MADTEASVNDAVPQNTQLNLPQSSEPIPPQSTTTAVGSLPNMSFADNGDAKKPRDTRLIHMILASNGVTSYQPRLPLQLLDFAYRYTSSTLQDALHLTSEGYGTAAPSGGGKSAATSDLSAITFQSLRLSIASRTHYQFSPSMPKDYYLEQAQERNRVALPAVGRDWGVRMPPEQYCLTGAAWSLKEGWDEVEGEDDGTVLGLMEVDRDMNGGDEEEDANAEEDGNERMEDIFGDGSGGDRDMEDS</sequence>
<dbReference type="GO" id="GO:0000124">
    <property type="term" value="C:SAGA complex"/>
    <property type="evidence" value="ECO:0007669"/>
    <property type="project" value="TreeGrafter"/>
</dbReference>
<dbReference type="EMBL" id="CAJPDS010000022">
    <property type="protein sequence ID" value="CAF9918360.1"/>
    <property type="molecule type" value="Genomic_DNA"/>
</dbReference>
<feature type="compositionally biased region" description="Polar residues" evidence="6">
    <location>
        <begin position="12"/>
        <end position="36"/>
    </location>
</feature>